<feature type="domain" description="Actin-like protein N-terminal" evidence="1">
    <location>
        <begin position="5"/>
        <end position="153"/>
    </location>
</feature>
<dbReference type="Gene3D" id="3.30.420.40">
    <property type="match status" value="2"/>
</dbReference>
<evidence type="ECO:0000259" key="2">
    <source>
        <dbReference type="Pfam" id="PF21522"/>
    </source>
</evidence>
<dbReference type="Pfam" id="PF17989">
    <property type="entry name" value="ALP_N"/>
    <property type="match status" value="1"/>
</dbReference>
<name>A0AA49FL19_9PROT</name>
<dbReference type="SUPFAM" id="SSF53067">
    <property type="entry name" value="Actin-like ATPase domain"/>
    <property type="match status" value="2"/>
</dbReference>
<dbReference type="EMBL" id="CP107246">
    <property type="protein sequence ID" value="WIM05871.1"/>
    <property type="molecule type" value="Genomic_DNA"/>
</dbReference>
<dbReference type="AlphaFoldDB" id="A0AA49FL19"/>
<organism evidence="3">
    <name type="scientific">Candidatus Nitricoxidivorans perseverans</name>
    <dbReference type="NCBI Taxonomy" id="2975601"/>
    <lineage>
        <taxon>Bacteria</taxon>
        <taxon>Pseudomonadati</taxon>
        <taxon>Pseudomonadota</taxon>
        <taxon>Betaproteobacteria</taxon>
        <taxon>Nitrosomonadales</taxon>
        <taxon>Sterolibacteriaceae</taxon>
        <taxon>Candidatus Nitricoxidivorans</taxon>
    </lineage>
</organism>
<proteinExistence type="predicted"/>
<reference evidence="3" key="1">
    <citation type="journal article" date="2023" name="Nat. Microbiol.">
        <title>Enrichment and characterization of a nitric oxide-reducing microbial community in a continuous bioreactor.</title>
        <authorList>
            <person name="Garrido-Amador P."/>
            <person name="Stortenbeker N."/>
            <person name="Wessels H.J.C.T."/>
            <person name="Speth D.R."/>
            <person name="Garcia-Heredia I."/>
            <person name="Kartal B."/>
        </authorList>
    </citation>
    <scope>NUCLEOTIDE SEQUENCE</scope>
    <source>
        <strain evidence="3">MAG1</strain>
    </source>
</reference>
<dbReference type="Proteomes" id="UP001234916">
    <property type="component" value="Chromosome"/>
</dbReference>
<dbReference type="Pfam" id="PF21522">
    <property type="entry name" value="MreB-like_C"/>
    <property type="match status" value="1"/>
</dbReference>
<protein>
    <submittedName>
        <fullName evidence="3">ParM/StbA family protein</fullName>
    </submittedName>
</protein>
<evidence type="ECO:0000313" key="3">
    <source>
        <dbReference type="EMBL" id="WIM05871.1"/>
    </source>
</evidence>
<evidence type="ECO:0000259" key="1">
    <source>
        <dbReference type="Pfam" id="PF17989"/>
    </source>
</evidence>
<dbReference type="InterPro" id="IPR040607">
    <property type="entry name" value="ALP_N"/>
</dbReference>
<gene>
    <name evidence="3" type="ORF">OHM77_00855</name>
</gene>
<dbReference type="InterPro" id="IPR043129">
    <property type="entry name" value="ATPase_NBD"/>
</dbReference>
<dbReference type="InterPro" id="IPR049067">
    <property type="entry name" value="MreB-like_C"/>
</dbReference>
<feature type="domain" description="Actin homologue MreB-like C-terminal" evidence="2">
    <location>
        <begin position="173"/>
        <end position="295"/>
    </location>
</feature>
<sequence length="324" mass="35339">MNILGIDIGYSNLKLAFSKSGDKPQTILRPAGAAPADRFGNRFDGKVQTDFLHVLVGDEEFVAGVSPDRAEMWTRSLHADYASSHSYKALFHAGLLLSEMDRIDTLVTGLPVSQYLDENRKKVLVEQMQGTHQVTPKRAVTVENVKVVPQPIGGLLDYIAQEDADIEDAQVLVIDPGFFSVDWVVIAHKDLHRQSSGTSLNASSVVLEEASRLIAKDHGSAVNTETLENAIRSGKSTVLVLGQRVDLAPYIEQAAQTVGPVVLEAIQKSLRIESRMPDLVVLVGGGATFFRDAVQNTFDKLKVVTPKDAVYSNARGFWLMGNTL</sequence>
<accession>A0AA49FL19</accession>
<dbReference type="KEGG" id="npv:OHM77_00855"/>